<dbReference type="PANTHER" id="PTHR43065">
    <property type="entry name" value="SENSOR HISTIDINE KINASE"/>
    <property type="match status" value="1"/>
</dbReference>
<dbReference type="Pfam" id="PF02518">
    <property type="entry name" value="HATPase_c"/>
    <property type="match status" value="1"/>
</dbReference>
<evidence type="ECO:0000313" key="13">
    <source>
        <dbReference type="EMBL" id="QDU88952.1"/>
    </source>
</evidence>
<dbReference type="GO" id="GO:0000155">
    <property type="term" value="F:phosphorelay sensor kinase activity"/>
    <property type="evidence" value="ECO:0007669"/>
    <property type="project" value="InterPro"/>
</dbReference>
<feature type="domain" description="Histidine kinase" evidence="11">
    <location>
        <begin position="159"/>
        <end position="367"/>
    </location>
</feature>
<dbReference type="EC" id="2.7.13.3" evidence="2"/>
<dbReference type="InterPro" id="IPR005467">
    <property type="entry name" value="His_kinase_dom"/>
</dbReference>
<dbReference type="InterPro" id="IPR004358">
    <property type="entry name" value="Sig_transdc_His_kin-like_C"/>
</dbReference>
<keyword evidence="14" id="KW-1185">Reference proteome</keyword>
<dbReference type="PROSITE" id="PS50109">
    <property type="entry name" value="HIS_KIN"/>
    <property type="match status" value="1"/>
</dbReference>
<accession>A0A518DBU0</accession>
<keyword evidence="6" id="KW-0418">Kinase</keyword>
<dbReference type="Gene3D" id="1.10.287.130">
    <property type="match status" value="1"/>
</dbReference>
<dbReference type="Pfam" id="PF00989">
    <property type="entry name" value="PAS"/>
    <property type="match status" value="1"/>
</dbReference>
<gene>
    <name evidence="13" type="primary">fixL_2</name>
    <name evidence="13" type="ORF">Pla175_23360</name>
</gene>
<dbReference type="InterPro" id="IPR003594">
    <property type="entry name" value="HATPase_dom"/>
</dbReference>
<evidence type="ECO:0000313" key="14">
    <source>
        <dbReference type="Proteomes" id="UP000317429"/>
    </source>
</evidence>
<dbReference type="SUPFAM" id="SSF47384">
    <property type="entry name" value="Homodimeric domain of signal transducing histidine kinase"/>
    <property type="match status" value="1"/>
</dbReference>
<dbReference type="CDD" id="cd00130">
    <property type="entry name" value="PAS"/>
    <property type="match status" value="1"/>
</dbReference>
<comment type="function">
    <text evidence="9">Putative oxygen sensor; modulates the activity of FixJ, a transcriptional activator of nitrogen fixation fixK gene. FixL probably acts as a kinase that phosphorylates FixJ.</text>
</comment>
<evidence type="ECO:0000256" key="2">
    <source>
        <dbReference type="ARBA" id="ARBA00012438"/>
    </source>
</evidence>
<proteinExistence type="predicted"/>
<dbReference type="InterPro" id="IPR035965">
    <property type="entry name" value="PAS-like_dom_sf"/>
</dbReference>
<keyword evidence="4 13" id="KW-0808">Transferase</keyword>
<dbReference type="AlphaFoldDB" id="A0A518DBU0"/>
<evidence type="ECO:0000256" key="8">
    <source>
        <dbReference type="ARBA" id="ARBA00023012"/>
    </source>
</evidence>
<dbReference type="NCBIfam" id="TIGR00229">
    <property type="entry name" value="sensory_box"/>
    <property type="match status" value="1"/>
</dbReference>
<dbReference type="SMART" id="SM00387">
    <property type="entry name" value="HATPase_c"/>
    <property type="match status" value="1"/>
</dbReference>
<dbReference type="Gene3D" id="3.30.565.10">
    <property type="entry name" value="Histidine kinase-like ATPase, C-terminal domain"/>
    <property type="match status" value="1"/>
</dbReference>
<dbReference type="FunFam" id="3.30.450.20:FF:000060">
    <property type="entry name" value="Sensor protein FixL"/>
    <property type="match status" value="1"/>
</dbReference>
<evidence type="ECO:0000256" key="7">
    <source>
        <dbReference type="ARBA" id="ARBA00022840"/>
    </source>
</evidence>
<dbReference type="GO" id="GO:0005524">
    <property type="term" value="F:ATP binding"/>
    <property type="evidence" value="ECO:0007669"/>
    <property type="project" value="UniProtKB-KW"/>
</dbReference>
<dbReference type="InterPro" id="IPR000014">
    <property type="entry name" value="PAS"/>
</dbReference>
<dbReference type="InterPro" id="IPR036097">
    <property type="entry name" value="HisK_dim/P_sf"/>
</dbReference>
<dbReference type="KEGG" id="pnd:Pla175_23360"/>
<keyword evidence="8" id="KW-0902">Two-component regulatory system</keyword>
<evidence type="ECO:0000259" key="11">
    <source>
        <dbReference type="PROSITE" id="PS50109"/>
    </source>
</evidence>
<dbReference type="Proteomes" id="UP000317429">
    <property type="component" value="Chromosome"/>
</dbReference>
<dbReference type="SUPFAM" id="SSF55874">
    <property type="entry name" value="ATPase domain of HSP90 chaperone/DNA topoisomerase II/histidine kinase"/>
    <property type="match status" value="1"/>
</dbReference>
<dbReference type="Gene3D" id="3.30.450.20">
    <property type="entry name" value="PAS domain"/>
    <property type="match status" value="1"/>
</dbReference>
<name>A0A518DBU0_9BACT</name>
<dbReference type="SUPFAM" id="SSF55785">
    <property type="entry name" value="PYP-like sensor domain (PAS domain)"/>
    <property type="match status" value="1"/>
</dbReference>
<dbReference type="InterPro" id="IPR013767">
    <property type="entry name" value="PAS_fold"/>
</dbReference>
<dbReference type="InterPro" id="IPR036890">
    <property type="entry name" value="HATPase_C_sf"/>
</dbReference>
<evidence type="ECO:0000256" key="10">
    <source>
        <dbReference type="ARBA" id="ARBA00070616"/>
    </source>
</evidence>
<dbReference type="GO" id="GO:0006355">
    <property type="term" value="P:regulation of DNA-templated transcription"/>
    <property type="evidence" value="ECO:0007669"/>
    <property type="project" value="InterPro"/>
</dbReference>
<dbReference type="InterPro" id="IPR003661">
    <property type="entry name" value="HisK_dim/P_dom"/>
</dbReference>
<evidence type="ECO:0000256" key="5">
    <source>
        <dbReference type="ARBA" id="ARBA00022741"/>
    </source>
</evidence>
<evidence type="ECO:0000256" key="6">
    <source>
        <dbReference type="ARBA" id="ARBA00022777"/>
    </source>
</evidence>
<reference evidence="13 14" key="1">
    <citation type="submission" date="2019-02" db="EMBL/GenBank/DDBJ databases">
        <title>Deep-cultivation of Planctomycetes and their phenomic and genomic characterization uncovers novel biology.</title>
        <authorList>
            <person name="Wiegand S."/>
            <person name="Jogler M."/>
            <person name="Boedeker C."/>
            <person name="Pinto D."/>
            <person name="Vollmers J."/>
            <person name="Rivas-Marin E."/>
            <person name="Kohn T."/>
            <person name="Peeters S.H."/>
            <person name="Heuer A."/>
            <person name="Rast P."/>
            <person name="Oberbeckmann S."/>
            <person name="Bunk B."/>
            <person name="Jeske O."/>
            <person name="Meyerdierks A."/>
            <person name="Storesund J.E."/>
            <person name="Kallscheuer N."/>
            <person name="Luecker S."/>
            <person name="Lage O.M."/>
            <person name="Pohl T."/>
            <person name="Merkel B.J."/>
            <person name="Hornburger P."/>
            <person name="Mueller R.-W."/>
            <person name="Bruemmer F."/>
            <person name="Labrenz M."/>
            <person name="Spormann A.M."/>
            <person name="Op den Camp H."/>
            <person name="Overmann J."/>
            <person name="Amann R."/>
            <person name="Jetten M.S.M."/>
            <person name="Mascher T."/>
            <person name="Medema M.H."/>
            <person name="Devos D.P."/>
            <person name="Kaster A.-K."/>
            <person name="Ovreas L."/>
            <person name="Rohde M."/>
            <person name="Galperin M.Y."/>
            <person name="Jogler C."/>
        </authorList>
    </citation>
    <scope>NUCLEOTIDE SEQUENCE [LARGE SCALE GENOMIC DNA]</scope>
    <source>
        <strain evidence="13 14">Pla175</strain>
    </source>
</reference>
<dbReference type="PANTHER" id="PTHR43065:SF10">
    <property type="entry name" value="PEROXIDE STRESS-ACTIVATED HISTIDINE KINASE MAK3"/>
    <property type="match status" value="1"/>
</dbReference>
<keyword evidence="3" id="KW-0597">Phosphoprotein</keyword>
<dbReference type="SMART" id="SM00091">
    <property type="entry name" value="PAS"/>
    <property type="match status" value="1"/>
</dbReference>
<dbReference type="PRINTS" id="PR00344">
    <property type="entry name" value="BCTRLSENSOR"/>
</dbReference>
<organism evidence="13 14">
    <name type="scientific">Pirellulimonas nuda</name>
    <dbReference type="NCBI Taxonomy" id="2528009"/>
    <lineage>
        <taxon>Bacteria</taxon>
        <taxon>Pseudomonadati</taxon>
        <taxon>Planctomycetota</taxon>
        <taxon>Planctomycetia</taxon>
        <taxon>Pirellulales</taxon>
        <taxon>Lacipirellulaceae</taxon>
        <taxon>Pirellulimonas</taxon>
    </lineage>
</organism>
<dbReference type="PROSITE" id="PS50112">
    <property type="entry name" value="PAS"/>
    <property type="match status" value="1"/>
</dbReference>
<evidence type="ECO:0000259" key="12">
    <source>
        <dbReference type="PROSITE" id="PS50112"/>
    </source>
</evidence>
<comment type="catalytic activity">
    <reaction evidence="1">
        <text>ATP + protein L-histidine = ADP + protein N-phospho-L-histidine.</text>
        <dbReference type="EC" id="2.7.13.3"/>
    </reaction>
</comment>
<evidence type="ECO:0000256" key="1">
    <source>
        <dbReference type="ARBA" id="ARBA00000085"/>
    </source>
</evidence>
<dbReference type="CDD" id="cd00082">
    <property type="entry name" value="HisKA"/>
    <property type="match status" value="1"/>
</dbReference>
<feature type="domain" description="PAS" evidence="12">
    <location>
        <begin position="19"/>
        <end position="89"/>
    </location>
</feature>
<evidence type="ECO:0000256" key="4">
    <source>
        <dbReference type="ARBA" id="ARBA00022679"/>
    </source>
</evidence>
<evidence type="ECO:0000256" key="9">
    <source>
        <dbReference type="ARBA" id="ARBA00059827"/>
    </source>
</evidence>
<evidence type="ECO:0000256" key="3">
    <source>
        <dbReference type="ARBA" id="ARBA00022553"/>
    </source>
</evidence>
<keyword evidence="7" id="KW-0067">ATP-binding</keyword>
<sequence length="367" mass="40460">MTQQGVTGAEVSQDRDGANEARLKAILDTAVDAIITIDHRGVCDSANLAASRMFGYATDEIVGQNISMLMPAPFSREHDAYLQHYLRTSEKRIIGLGREVIGRRRCGSEFPANLAVSEFRLGNRRFFTGVLRDLTESKEYEGRMVQAERLAAVGQAVTSLAHESRNLLQTINIAAELIHLDASVDPKIIKHVACIESACDGLNSLLEEVREYAAPLRIDAERHPIQGVIADAWGSVLQAHPGRRAALCQSSPLPEKPSYDRFRMFQVFRNLFENSLAACEDPVEVSVVVKKIANERHPILSIVVSDNGPGLDPEQRRRVFEPFFTTKAKGTGLGMAIARKIMQAHRGSLSLGDEDCSGAEFRLELPL</sequence>
<dbReference type="EMBL" id="CP036291">
    <property type="protein sequence ID" value="QDU88952.1"/>
    <property type="molecule type" value="Genomic_DNA"/>
</dbReference>
<protein>
    <recommendedName>
        <fullName evidence="10">Sensor protein FixL</fullName>
        <ecNumber evidence="2">2.7.13.3</ecNumber>
    </recommendedName>
</protein>
<keyword evidence="5" id="KW-0547">Nucleotide-binding</keyword>